<evidence type="ECO:0000256" key="1">
    <source>
        <dbReference type="SAM" id="MobiDB-lite"/>
    </source>
</evidence>
<feature type="compositionally biased region" description="Pro residues" evidence="1">
    <location>
        <begin position="9"/>
        <end position="30"/>
    </location>
</feature>
<evidence type="ECO:0000313" key="2">
    <source>
        <dbReference type="EMBL" id="AVP99491.1"/>
    </source>
</evidence>
<feature type="compositionally biased region" description="Low complexity" evidence="1">
    <location>
        <begin position="49"/>
        <end position="71"/>
    </location>
</feature>
<proteinExistence type="predicted"/>
<dbReference type="EMBL" id="CP027860">
    <property type="protein sequence ID" value="AVP99491.1"/>
    <property type="molecule type" value="Genomic_DNA"/>
</dbReference>
<accession>A0A2P1PXB1</accession>
<dbReference type="Proteomes" id="UP000241074">
    <property type="component" value="Chromosome"/>
</dbReference>
<protein>
    <submittedName>
        <fullName evidence="2">Uncharacterized protein</fullName>
    </submittedName>
</protein>
<name>A0A2P1PXB1_9GAMM</name>
<dbReference type="AlphaFoldDB" id="A0A2P1PXB1"/>
<gene>
    <name evidence="2" type="ORF">C7S18_20965</name>
</gene>
<reference evidence="2 3" key="2">
    <citation type="submission" date="2018-03" db="EMBL/GenBank/DDBJ databases">
        <authorList>
            <person name="Keele B.F."/>
        </authorList>
    </citation>
    <scope>NUCLEOTIDE SEQUENCE [LARGE SCALE GENOMIC DNA]</scope>
    <source>
        <strain evidence="2 3">D13</strain>
    </source>
</reference>
<evidence type="ECO:0000313" key="3">
    <source>
        <dbReference type="Proteomes" id="UP000241074"/>
    </source>
</evidence>
<feature type="region of interest" description="Disordered" evidence="1">
    <location>
        <begin position="1"/>
        <end position="71"/>
    </location>
</feature>
<organism evidence="2 3">
    <name type="scientific">Ahniella affigens</name>
    <dbReference type="NCBI Taxonomy" id="2021234"/>
    <lineage>
        <taxon>Bacteria</taxon>
        <taxon>Pseudomonadati</taxon>
        <taxon>Pseudomonadota</taxon>
        <taxon>Gammaproteobacteria</taxon>
        <taxon>Lysobacterales</taxon>
        <taxon>Rhodanobacteraceae</taxon>
        <taxon>Ahniella</taxon>
    </lineage>
</organism>
<feature type="compositionally biased region" description="Low complexity" evidence="1">
    <location>
        <begin position="31"/>
        <end position="42"/>
    </location>
</feature>
<keyword evidence="3" id="KW-1185">Reference proteome</keyword>
<sequence>MLDSSSQSPSPPPSPPSPSPPPSQSPPPSPSLLLSLSGQSLPASATIESAVPSKSAGAAPSACGSPTASAG</sequence>
<dbReference type="KEGG" id="xba:C7S18_20965"/>
<reference evidence="2 3" key="1">
    <citation type="submission" date="2018-03" db="EMBL/GenBank/DDBJ databases">
        <title>Ahniella affigens gen. nov., sp. nov., a gammaproteobacterium isolated from sandy soil near a stream.</title>
        <authorList>
            <person name="Ko Y."/>
            <person name="Kim J.-H."/>
        </authorList>
    </citation>
    <scope>NUCLEOTIDE SEQUENCE [LARGE SCALE GENOMIC DNA]</scope>
    <source>
        <strain evidence="2 3">D13</strain>
    </source>
</reference>